<dbReference type="AlphaFoldDB" id="A0A1V9XJ21"/>
<dbReference type="EMBL" id="MNPL01010038">
    <property type="protein sequence ID" value="OQR73383.1"/>
    <property type="molecule type" value="Genomic_DNA"/>
</dbReference>
<dbReference type="SMART" id="SM00249">
    <property type="entry name" value="PHD"/>
    <property type="match status" value="2"/>
</dbReference>
<organism evidence="6 7">
    <name type="scientific">Tropilaelaps mercedesae</name>
    <dbReference type="NCBI Taxonomy" id="418985"/>
    <lineage>
        <taxon>Eukaryota</taxon>
        <taxon>Metazoa</taxon>
        <taxon>Ecdysozoa</taxon>
        <taxon>Arthropoda</taxon>
        <taxon>Chelicerata</taxon>
        <taxon>Arachnida</taxon>
        <taxon>Acari</taxon>
        <taxon>Parasitiformes</taxon>
        <taxon>Mesostigmata</taxon>
        <taxon>Gamasina</taxon>
        <taxon>Dermanyssoidea</taxon>
        <taxon>Laelapidae</taxon>
        <taxon>Tropilaelaps</taxon>
    </lineage>
</organism>
<dbReference type="OrthoDB" id="512616at2759"/>
<evidence type="ECO:0000256" key="2">
    <source>
        <dbReference type="ARBA" id="ARBA00022771"/>
    </source>
</evidence>
<feature type="region of interest" description="Disordered" evidence="4">
    <location>
        <begin position="392"/>
        <end position="431"/>
    </location>
</feature>
<feature type="region of interest" description="Disordered" evidence="4">
    <location>
        <begin position="553"/>
        <end position="574"/>
    </location>
</feature>
<dbReference type="PANTHER" id="PTHR12420">
    <property type="entry name" value="PHD FINGER PROTEIN"/>
    <property type="match status" value="1"/>
</dbReference>
<accession>A0A1V9XJ21</accession>
<proteinExistence type="predicted"/>
<keyword evidence="3" id="KW-0862">Zinc</keyword>
<evidence type="ECO:0000313" key="6">
    <source>
        <dbReference type="EMBL" id="OQR73383.1"/>
    </source>
</evidence>
<dbReference type="InterPro" id="IPR001965">
    <property type="entry name" value="Znf_PHD"/>
</dbReference>
<dbReference type="Proteomes" id="UP000192247">
    <property type="component" value="Unassembled WGS sequence"/>
</dbReference>
<sequence>MAASRVEQGAKGKCAPRSGLKDTCAFCKRKITTEDELKFGTRESSTKFTVHYFCVLLATHLQQHGEDDEGIKGFLEADIHKELRRARKSRCFYCHAKGAAVSCAKSSCRRVFHFPCGFEAGAVPDFNSTSLDVYCRSHAPTPTTTPLLKQDGTAECLVCLDQLEVDLGKPPPPELLVSPCCRQLYEKNCLRGYARSAGLHHFKCSQCRNTDEFLYVCRQNGIFVPDQDAEWERNNDFADHYVPHNTCDVPICLCPEGRSTIDGHNDWEVVRCDDCGKSGTHIKCRNLTEGPLSAYKCSDCETIGAVSEVTRPVSSNVRWYQASKLHAASSSEDIVVLEKASTENEDDVVDVDDSQTAGIDNKENGAKDARALVVHAPHQADGWLVNAAPEQRHDRNASGEIDSHEASPLDGVSRRNSSPVQFTPSKSPPRAFRQLSIDGFASPINPVWDRATRGENCSAGIEYPSPSSRDNTRRPAYPVLALTYSGYDRSPPKKRVRRKKLQRGQTTLDAFFNSRTPSSMVPTNSRCLSTNETARIVATHEWTLCRPKTRLGASSCTGDRPNVTHSSPNAAVNS</sequence>
<keyword evidence="2" id="KW-0863">Zinc-finger</keyword>
<dbReference type="Gene3D" id="3.30.40.10">
    <property type="entry name" value="Zinc/RING finger domain, C3HC4 (zinc finger)"/>
    <property type="match status" value="2"/>
</dbReference>
<keyword evidence="1" id="KW-0479">Metal-binding</keyword>
<evidence type="ECO:0000256" key="4">
    <source>
        <dbReference type="SAM" id="MobiDB-lite"/>
    </source>
</evidence>
<dbReference type="InterPro" id="IPR034732">
    <property type="entry name" value="EPHD"/>
</dbReference>
<dbReference type="PROSITE" id="PS51805">
    <property type="entry name" value="EPHD"/>
    <property type="match status" value="1"/>
</dbReference>
<evidence type="ECO:0000259" key="5">
    <source>
        <dbReference type="PROSITE" id="PS51805"/>
    </source>
</evidence>
<reference evidence="6 7" key="1">
    <citation type="journal article" date="2017" name="Gigascience">
        <title>Draft genome of the honey bee ectoparasitic mite, Tropilaelaps mercedesae, is shaped by the parasitic life history.</title>
        <authorList>
            <person name="Dong X."/>
            <person name="Armstrong S.D."/>
            <person name="Xia D."/>
            <person name="Makepeace B.L."/>
            <person name="Darby A.C."/>
            <person name="Kadowaki T."/>
        </authorList>
    </citation>
    <scope>NUCLEOTIDE SEQUENCE [LARGE SCALE GENOMIC DNA]</scope>
    <source>
        <strain evidence="6">Wuxi-XJTLU</strain>
    </source>
</reference>
<comment type="caution">
    <text evidence="6">The sequence shown here is derived from an EMBL/GenBank/DDBJ whole genome shotgun (WGS) entry which is preliminary data.</text>
</comment>
<protein>
    <submittedName>
        <fullName evidence="6">G2/M phase-specific E3 ubiquitin-protein ligase-like</fullName>
    </submittedName>
</protein>
<dbReference type="InterPro" id="IPR011011">
    <property type="entry name" value="Znf_FYVE_PHD"/>
</dbReference>
<dbReference type="InterPro" id="IPR059102">
    <property type="entry name" value="PHD_PHF7/G2E3-like"/>
</dbReference>
<feature type="compositionally biased region" description="Polar residues" evidence="4">
    <location>
        <begin position="414"/>
        <end position="425"/>
    </location>
</feature>
<evidence type="ECO:0000256" key="1">
    <source>
        <dbReference type="ARBA" id="ARBA00022723"/>
    </source>
</evidence>
<evidence type="ECO:0000313" key="7">
    <source>
        <dbReference type="Proteomes" id="UP000192247"/>
    </source>
</evidence>
<keyword evidence="7" id="KW-1185">Reference proteome</keyword>
<dbReference type="GO" id="GO:0005634">
    <property type="term" value="C:nucleus"/>
    <property type="evidence" value="ECO:0007669"/>
    <property type="project" value="TreeGrafter"/>
</dbReference>
<dbReference type="GO" id="GO:0008270">
    <property type="term" value="F:zinc ion binding"/>
    <property type="evidence" value="ECO:0007669"/>
    <property type="project" value="UniProtKB-KW"/>
</dbReference>
<feature type="compositionally biased region" description="Basic and acidic residues" evidence="4">
    <location>
        <begin position="392"/>
        <end position="407"/>
    </location>
</feature>
<dbReference type="Pfam" id="PF13771">
    <property type="entry name" value="zf-HC5HC2H"/>
    <property type="match status" value="1"/>
</dbReference>
<dbReference type="InParanoid" id="A0A1V9XJ21"/>
<dbReference type="InterPro" id="IPR013083">
    <property type="entry name" value="Znf_RING/FYVE/PHD"/>
</dbReference>
<dbReference type="SUPFAM" id="SSF57903">
    <property type="entry name" value="FYVE/PHD zinc finger"/>
    <property type="match status" value="1"/>
</dbReference>
<evidence type="ECO:0000256" key="3">
    <source>
        <dbReference type="ARBA" id="ARBA00022833"/>
    </source>
</evidence>
<gene>
    <name evidence="6" type="ORF">BIW11_09768</name>
</gene>
<dbReference type="InterPro" id="IPR051188">
    <property type="entry name" value="PHD-type_Zinc_Finger"/>
</dbReference>
<name>A0A1V9XJ21_9ACAR</name>
<dbReference type="PANTHER" id="PTHR12420:SF42">
    <property type="entry name" value="G2_M PHASE-SPECIFIC E3 UBIQUITIN-PROTEIN LIGASE"/>
    <property type="match status" value="1"/>
</dbReference>
<dbReference type="STRING" id="418985.A0A1V9XJ21"/>
<dbReference type="Pfam" id="PF26054">
    <property type="entry name" value="PHD_G2E3"/>
    <property type="match status" value="1"/>
</dbReference>
<feature type="domain" description="PHD-type" evidence="5">
    <location>
        <begin position="21"/>
        <end position="139"/>
    </location>
</feature>